<comment type="catalytic activity">
    <reaction evidence="6">
        <text>a 2'-deoxyadenosine in DNA + S-adenosyl-L-methionine = an N(6)-methyl-2'-deoxyadenosine in DNA + S-adenosyl-L-homocysteine + H(+)</text>
        <dbReference type="Rhea" id="RHEA:15197"/>
        <dbReference type="Rhea" id="RHEA-COMP:12418"/>
        <dbReference type="Rhea" id="RHEA-COMP:12419"/>
        <dbReference type="ChEBI" id="CHEBI:15378"/>
        <dbReference type="ChEBI" id="CHEBI:57856"/>
        <dbReference type="ChEBI" id="CHEBI:59789"/>
        <dbReference type="ChEBI" id="CHEBI:90615"/>
        <dbReference type="ChEBI" id="CHEBI:90616"/>
        <dbReference type="EC" id="2.1.1.72"/>
    </reaction>
</comment>
<dbReference type="GO" id="GO:0003677">
    <property type="term" value="F:DNA binding"/>
    <property type="evidence" value="ECO:0007669"/>
    <property type="project" value="UniProtKB-KW"/>
</dbReference>
<feature type="domain" description="DNA methylase adenine-specific" evidence="7">
    <location>
        <begin position="74"/>
        <end position="281"/>
    </location>
</feature>
<evidence type="ECO:0000256" key="4">
    <source>
        <dbReference type="ARBA" id="ARBA00022747"/>
    </source>
</evidence>
<accession>A0A1F6NIJ7</accession>
<dbReference type="InterPro" id="IPR029063">
    <property type="entry name" value="SAM-dependent_MTases_sf"/>
</dbReference>
<name>A0A1F6NIJ7_9BACT</name>
<dbReference type="PANTHER" id="PTHR33841:SF6">
    <property type="entry name" value="TYPE II METHYLTRANSFERASE M.HINDII"/>
    <property type="match status" value="1"/>
</dbReference>
<keyword evidence="2" id="KW-0489">Methyltransferase</keyword>
<dbReference type="PANTHER" id="PTHR33841">
    <property type="entry name" value="DNA METHYLTRANSFERASE YEEA-RELATED"/>
    <property type="match status" value="1"/>
</dbReference>
<evidence type="ECO:0000256" key="2">
    <source>
        <dbReference type="ARBA" id="ARBA00022603"/>
    </source>
</evidence>
<gene>
    <name evidence="8" type="ORF">A2261_04170</name>
</gene>
<organism evidence="8 9">
    <name type="scientific">Candidatus Magasanikbacteria bacterium RIFOXYA2_FULL_44_8</name>
    <dbReference type="NCBI Taxonomy" id="1798696"/>
    <lineage>
        <taxon>Bacteria</taxon>
        <taxon>Candidatus Magasanikiibacteriota</taxon>
    </lineage>
</organism>
<evidence type="ECO:0000256" key="5">
    <source>
        <dbReference type="ARBA" id="ARBA00023125"/>
    </source>
</evidence>
<evidence type="ECO:0000256" key="1">
    <source>
        <dbReference type="ARBA" id="ARBA00011900"/>
    </source>
</evidence>
<evidence type="ECO:0000256" key="6">
    <source>
        <dbReference type="ARBA" id="ARBA00047942"/>
    </source>
</evidence>
<evidence type="ECO:0000313" key="9">
    <source>
        <dbReference type="Proteomes" id="UP000177803"/>
    </source>
</evidence>
<dbReference type="AlphaFoldDB" id="A0A1F6NIJ7"/>
<dbReference type="SUPFAM" id="SSF53335">
    <property type="entry name" value="S-adenosyl-L-methionine-dependent methyltransferases"/>
    <property type="match status" value="1"/>
</dbReference>
<evidence type="ECO:0000313" key="8">
    <source>
        <dbReference type="EMBL" id="OGH83742.1"/>
    </source>
</evidence>
<proteinExistence type="predicted"/>
<dbReference type="GO" id="GO:0009307">
    <property type="term" value="P:DNA restriction-modification system"/>
    <property type="evidence" value="ECO:0007669"/>
    <property type="project" value="UniProtKB-KW"/>
</dbReference>
<dbReference type="CDD" id="cd02440">
    <property type="entry name" value="AdoMet_MTases"/>
    <property type="match status" value="1"/>
</dbReference>
<dbReference type="EMBL" id="MFQR01000067">
    <property type="protein sequence ID" value="OGH83742.1"/>
    <property type="molecule type" value="Genomic_DNA"/>
</dbReference>
<dbReference type="InterPro" id="IPR050953">
    <property type="entry name" value="N4_N6_ade-DNA_methylase"/>
</dbReference>
<protein>
    <recommendedName>
        <fullName evidence="1">site-specific DNA-methyltransferase (adenine-specific)</fullName>
        <ecNumber evidence="1">2.1.1.72</ecNumber>
    </recommendedName>
</protein>
<dbReference type="GO" id="GO:0009007">
    <property type="term" value="F:site-specific DNA-methyltransferase (adenine-specific) activity"/>
    <property type="evidence" value="ECO:0007669"/>
    <property type="project" value="UniProtKB-EC"/>
</dbReference>
<reference evidence="8 9" key="1">
    <citation type="journal article" date="2016" name="Nat. Commun.">
        <title>Thousands of microbial genomes shed light on interconnected biogeochemical processes in an aquifer system.</title>
        <authorList>
            <person name="Anantharaman K."/>
            <person name="Brown C.T."/>
            <person name="Hug L.A."/>
            <person name="Sharon I."/>
            <person name="Castelle C.J."/>
            <person name="Probst A.J."/>
            <person name="Thomas B.C."/>
            <person name="Singh A."/>
            <person name="Wilkins M.J."/>
            <person name="Karaoz U."/>
            <person name="Brodie E.L."/>
            <person name="Williams K.H."/>
            <person name="Hubbard S.S."/>
            <person name="Banfield J.F."/>
        </authorList>
    </citation>
    <scope>NUCLEOTIDE SEQUENCE [LARGE SCALE GENOMIC DNA]</scope>
</reference>
<evidence type="ECO:0000256" key="3">
    <source>
        <dbReference type="ARBA" id="ARBA00022679"/>
    </source>
</evidence>
<dbReference type="PRINTS" id="PR00507">
    <property type="entry name" value="N12N6MTFRASE"/>
</dbReference>
<comment type="caution">
    <text evidence="8">The sequence shown here is derived from an EMBL/GenBank/DDBJ whole genome shotgun (WGS) entry which is preliminary data.</text>
</comment>
<keyword evidence="4" id="KW-0680">Restriction system</keyword>
<dbReference type="GO" id="GO:0008170">
    <property type="term" value="F:N-methyltransferase activity"/>
    <property type="evidence" value="ECO:0007669"/>
    <property type="project" value="InterPro"/>
</dbReference>
<dbReference type="Proteomes" id="UP000177803">
    <property type="component" value="Unassembled WGS sequence"/>
</dbReference>
<dbReference type="Gene3D" id="3.40.50.150">
    <property type="entry name" value="Vaccinia Virus protein VP39"/>
    <property type="match status" value="1"/>
</dbReference>
<dbReference type="REBASE" id="412256">
    <property type="entry name" value="M.MbaRIFORF4170P"/>
</dbReference>
<dbReference type="InterPro" id="IPR003356">
    <property type="entry name" value="DNA_methylase_A-5"/>
</dbReference>
<dbReference type="EC" id="2.1.1.72" evidence="1"/>
<evidence type="ECO:0000259" key="7">
    <source>
        <dbReference type="Pfam" id="PF02384"/>
    </source>
</evidence>
<keyword evidence="5" id="KW-0238">DNA-binding</keyword>
<sequence>MCNSRSIIHSLPISDFNDLIDSFGLEKTWHLVLATHLKQLGRADLDYILQAKEFKNIEFINFDFLDGLSIGEISALYEYSLAYTNRDQRKESGQYFTPDDVAQVMAKKTLGFLKNKIWVDPCCGVGNLSFWLIRCQSDPEQFLLNNMYCVDRDRLALLVARFLFTINFQKNELNLFNIIKPKFIQADFLGASSLPKYDYAILNPPYVNVEADARFETAAARDLYAYFLEKIIKTTSGFVSISPQTFTNGQKFNSLRKLLVDNFSTLDVFCFDNVPDNIFRGIKFGSKNSNQANSTRAGIIVARKNVGKQSFRITPLLRWRVKERQELLDSIDNYLVAVHPKEDVFPKLQRDLLPLYDWAQKQHKIMAHLVSNWPTKYRLIVPSTPRYFISALKHEVDRSSFRTLYFHSEAEQNQAYLLLNSSYMYWWWRVNDGGMTISERTLLTLPIMDDALVDKDLLLKIERSEKTNRVTKRNAGKDNENVKHDQSLIAEINRFLFPDFANSLLLLHNNSVI</sequence>
<dbReference type="GO" id="GO:0032259">
    <property type="term" value="P:methylation"/>
    <property type="evidence" value="ECO:0007669"/>
    <property type="project" value="UniProtKB-KW"/>
</dbReference>
<dbReference type="InterPro" id="IPR002052">
    <property type="entry name" value="DNA_methylase_N6_adenine_CS"/>
</dbReference>
<dbReference type="PROSITE" id="PS00092">
    <property type="entry name" value="N6_MTASE"/>
    <property type="match status" value="1"/>
</dbReference>
<keyword evidence="3" id="KW-0808">Transferase</keyword>
<dbReference type="Pfam" id="PF02384">
    <property type="entry name" value="N6_Mtase"/>
    <property type="match status" value="1"/>
</dbReference>